<dbReference type="Proteomes" id="UP001164746">
    <property type="component" value="Chromosome 3"/>
</dbReference>
<accession>A0ABY7DTC8</accession>
<feature type="non-terminal residue" evidence="1">
    <location>
        <position position="1"/>
    </location>
</feature>
<keyword evidence="2" id="KW-1185">Reference proteome</keyword>
<protein>
    <submittedName>
        <fullName evidence="1">Uncharacterized protein</fullName>
    </submittedName>
</protein>
<sequence length="90" mass="10262">MYYPGYTYYEEGAYQIKTEAGATVLIVSPDGSLNNGKDTVSIEIKCRIHGHIVQCHLESHVLHANEQLYLSWSKDTTTVFRMRPNDDLVK</sequence>
<proteinExistence type="predicted"/>
<dbReference type="EMBL" id="CP111014">
    <property type="protein sequence ID" value="WAR00134.1"/>
    <property type="molecule type" value="Genomic_DNA"/>
</dbReference>
<evidence type="ECO:0000313" key="1">
    <source>
        <dbReference type="EMBL" id="WAR00134.1"/>
    </source>
</evidence>
<name>A0ABY7DTC8_MYAAR</name>
<reference evidence="1" key="1">
    <citation type="submission" date="2022-11" db="EMBL/GenBank/DDBJ databases">
        <title>Centuries of genome instability and evolution in soft-shell clam transmissible cancer (bioRxiv).</title>
        <authorList>
            <person name="Hart S.F.M."/>
            <person name="Yonemitsu M.A."/>
            <person name="Giersch R.M."/>
            <person name="Beal B.F."/>
            <person name="Arriagada G."/>
            <person name="Davis B.W."/>
            <person name="Ostrander E.A."/>
            <person name="Goff S.P."/>
            <person name="Metzger M.J."/>
        </authorList>
    </citation>
    <scope>NUCLEOTIDE SEQUENCE</scope>
    <source>
        <strain evidence="1">MELC-2E11</strain>
        <tissue evidence="1">Siphon/mantle</tissue>
    </source>
</reference>
<organism evidence="1 2">
    <name type="scientific">Mya arenaria</name>
    <name type="common">Soft-shell clam</name>
    <dbReference type="NCBI Taxonomy" id="6604"/>
    <lineage>
        <taxon>Eukaryota</taxon>
        <taxon>Metazoa</taxon>
        <taxon>Spiralia</taxon>
        <taxon>Lophotrochozoa</taxon>
        <taxon>Mollusca</taxon>
        <taxon>Bivalvia</taxon>
        <taxon>Autobranchia</taxon>
        <taxon>Heteroconchia</taxon>
        <taxon>Euheterodonta</taxon>
        <taxon>Imparidentia</taxon>
        <taxon>Neoheterodontei</taxon>
        <taxon>Myida</taxon>
        <taxon>Myoidea</taxon>
        <taxon>Myidae</taxon>
        <taxon>Mya</taxon>
    </lineage>
</organism>
<evidence type="ECO:0000313" key="2">
    <source>
        <dbReference type="Proteomes" id="UP001164746"/>
    </source>
</evidence>
<gene>
    <name evidence="1" type="ORF">MAR_024506</name>
</gene>